<accession>A0A915K289</accession>
<dbReference type="AlphaFoldDB" id="A0A915K289"/>
<name>A0A915K289_ROMCU</name>
<protein>
    <submittedName>
        <fullName evidence="2">Uncharacterized protein</fullName>
    </submittedName>
</protein>
<dbReference type="WBParaSite" id="nRc.2.0.1.t32809-RA">
    <property type="protein sequence ID" value="nRc.2.0.1.t32809-RA"/>
    <property type="gene ID" value="nRc.2.0.1.g32809"/>
</dbReference>
<keyword evidence="1" id="KW-1185">Reference proteome</keyword>
<reference evidence="2" key="1">
    <citation type="submission" date="2022-11" db="UniProtKB">
        <authorList>
            <consortium name="WormBaseParasite"/>
        </authorList>
    </citation>
    <scope>IDENTIFICATION</scope>
</reference>
<organism evidence="1 2">
    <name type="scientific">Romanomermis culicivorax</name>
    <name type="common">Nematode worm</name>
    <dbReference type="NCBI Taxonomy" id="13658"/>
    <lineage>
        <taxon>Eukaryota</taxon>
        <taxon>Metazoa</taxon>
        <taxon>Ecdysozoa</taxon>
        <taxon>Nematoda</taxon>
        <taxon>Enoplea</taxon>
        <taxon>Dorylaimia</taxon>
        <taxon>Mermithida</taxon>
        <taxon>Mermithoidea</taxon>
        <taxon>Mermithidae</taxon>
        <taxon>Romanomermis</taxon>
    </lineage>
</organism>
<dbReference type="Proteomes" id="UP000887565">
    <property type="component" value="Unplaced"/>
</dbReference>
<proteinExistence type="predicted"/>
<evidence type="ECO:0000313" key="1">
    <source>
        <dbReference type="Proteomes" id="UP000887565"/>
    </source>
</evidence>
<sequence length="278" mass="30531">MAAELPIKNAVLNVTNGQCLLLFVNNTPNSIKLRQNQLFAVPKHALGFTDTRNKCQVATTTADRDLTDHEPAALNKWLPCHTNQQKLDFALTKMTAKTYISAAQKSKALRMLHQNHDVFSLPGDKPTFTKELTISIDTGTVKPVSGHYYHAMMEQRPIKPLIPQSEDLITENFHKNFCPAGALLDADLRVPDILPAAVSPPMKIDADVNAITHAMTKKTISQFTLHNHIPLAADYAPPPVKAITIAPHEGVTRAQAADPAMTAIVASLQISNRAKSWR</sequence>
<evidence type="ECO:0000313" key="2">
    <source>
        <dbReference type="WBParaSite" id="nRc.2.0.1.t32809-RA"/>
    </source>
</evidence>